<proteinExistence type="predicted"/>
<dbReference type="EMBL" id="GBRH01216749">
    <property type="protein sequence ID" value="JAD81146.1"/>
    <property type="molecule type" value="Transcribed_RNA"/>
</dbReference>
<reference evidence="1" key="2">
    <citation type="journal article" date="2015" name="Data Brief">
        <title>Shoot transcriptome of the giant reed, Arundo donax.</title>
        <authorList>
            <person name="Barrero R.A."/>
            <person name="Guerrero F.D."/>
            <person name="Moolhuijzen P."/>
            <person name="Goolsby J.A."/>
            <person name="Tidwell J."/>
            <person name="Bellgard S.E."/>
            <person name="Bellgard M.I."/>
        </authorList>
    </citation>
    <scope>NUCLEOTIDE SEQUENCE</scope>
    <source>
        <tissue evidence="1">Shoot tissue taken approximately 20 cm above the soil surface</tissue>
    </source>
</reference>
<organism evidence="1">
    <name type="scientific">Arundo donax</name>
    <name type="common">Giant reed</name>
    <name type="synonym">Donax arundinaceus</name>
    <dbReference type="NCBI Taxonomy" id="35708"/>
    <lineage>
        <taxon>Eukaryota</taxon>
        <taxon>Viridiplantae</taxon>
        <taxon>Streptophyta</taxon>
        <taxon>Embryophyta</taxon>
        <taxon>Tracheophyta</taxon>
        <taxon>Spermatophyta</taxon>
        <taxon>Magnoliopsida</taxon>
        <taxon>Liliopsida</taxon>
        <taxon>Poales</taxon>
        <taxon>Poaceae</taxon>
        <taxon>PACMAD clade</taxon>
        <taxon>Arundinoideae</taxon>
        <taxon>Arundineae</taxon>
        <taxon>Arundo</taxon>
    </lineage>
</organism>
<name>A0A0A9D015_ARUDO</name>
<sequence>MATECHNTMLYYPCNPQYVQSIFEHIFEPIVTTFRLTIAADDPLSHVHSVENQHWQTLKLPCTELSGWRSANMAVRCI</sequence>
<accession>A0A0A9D015</accession>
<protein>
    <submittedName>
        <fullName evidence="1">Uncharacterized protein</fullName>
    </submittedName>
</protein>
<dbReference type="AlphaFoldDB" id="A0A0A9D015"/>
<reference evidence="1" key="1">
    <citation type="submission" date="2014-09" db="EMBL/GenBank/DDBJ databases">
        <authorList>
            <person name="Magalhaes I.L.F."/>
            <person name="Oliveira U."/>
            <person name="Santos F.R."/>
            <person name="Vidigal T.H.D.A."/>
            <person name="Brescovit A.D."/>
            <person name="Santos A.J."/>
        </authorList>
    </citation>
    <scope>NUCLEOTIDE SEQUENCE</scope>
    <source>
        <tissue evidence="1">Shoot tissue taken approximately 20 cm above the soil surface</tissue>
    </source>
</reference>
<evidence type="ECO:0000313" key="1">
    <source>
        <dbReference type="EMBL" id="JAD81146.1"/>
    </source>
</evidence>